<keyword evidence="3" id="KW-0255">Endonuclease</keyword>
<dbReference type="Gene3D" id="3.60.10.10">
    <property type="entry name" value="Endonuclease/exonuclease/phosphatase"/>
    <property type="match status" value="1"/>
</dbReference>
<dbReference type="InterPro" id="IPR036691">
    <property type="entry name" value="Endo/exonu/phosph_ase_sf"/>
</dbReference>
<dbReference type="AlphaFoldDB" id="A0A4Y1WWG5"/>
<keyword evidence="1" id="KW-0732">Signal</keyword>
<evidence type="ECO:0000259" key="2">
    <source>
        <dbReference type="Pfam" id="PF03372"/>
    </source>
</evidence>
<dbReference type="PANTHER" id="PTHR12121:SF36">
    <property type="entry name" value="ENDONUCLEASE_EXONUCLEASE_PHOSPHATASE DOMAIN-CONTAINING PROTEIN"/>
    <property type="match status" value="1"/>
</dbReference>
<evidence type="ECO:0000256" key="1">
    <source>
        <dbReference type="SAM" id="SignalP"/>
    </source>
</evidence>
<dbReference type="RefSeq" id="WP_141412904.1">
    <property type="nucleotide sequence ID" value="NZ_AP019735.1"/>
</dbReference>
<dbReference type="PANTHER" id="PTHR12121">
    <property type="entry name" value="CARBON CATABOLITE REPRESSOR PROTEIN 4"/>
    <property type="match status" value="1"/>
</dbReference>
<keyword evidence="3" id="KW-0540">Nuclease</keyword>
<organism evidence="3 4">
    <name type="scientific">Alistipes communis</name>
    <dbReference type="NCBI Taxonomy" id="2585118"/>
    <lineage>
        <taxon>Bacteria</taxon>
        <taxon>Pseudomonadati</taxon>
        <taxon>Bacteroidota</taxon>
        <taxon>Bacteroidia</taxon>
        <taxon>Bacteroidales</taxon>
        <taxon>Rikenellaceae</taxon>
        <taxon>Alistipes</taxon>
    </lineage>
</organism>
<accession>A0A4Y1WWG5</accession>
<dbReference type="InterPro" id="IPR005135">
    <property type="entry name" value="Endo/exonuclease/phosphatase"/>
</dbReference>
<dbReference type="SUPFAM" id="SSF56219">
    <property type="entry name" value="DNase I-like"/>
    <property type="match status" value="1"/>
</dbReference>
<reference evidence="4" key="1">
    <citation type="submission" date="2019-06" db="EMBL/GenBank/DDBJ databases">
        <title>Alistipes onderdonkii subsp. vulgaris subsp. nov., Alistipes dispar sp. nov. and Alistipes communis sp. nov., isolated from human faeces, and creation of Alistipes onderdonkii subsp. onderdonkii subsp. nov.</title>
        <authorList>
            <person name="Sakamoto M."/>
            <person name="Ikeyama N."/>
            <person name="Ogata Y."/>
            <person name="Suda W."/>
            <person name="Iino T."/>
            <person name="Hattori M."/>
            <person name="Ohkuma M."/>
        </authorList>
    </citation>
    <scope>NUCLEOTIDE SEQUENCE [LARGE SCALE GENOMIC DNA]</scope>
    <source>
        <strain evidence="4">5CBH24</strain>
    </source>
</reference>
<dbReference type="GO" id="GO:0004519">
    <property type="term" value="F:endonuclease activity"/>
    <property type="evidence" value="ECO:0007669"/>
    <property type="project" value="UniProtKB-KW"/>
</dbReference>
<dbReference type="OrthoDB" id="9793162at2"/>
<keyword evidence="3" id="KW-0378">Hydrolase</keyword>
<protein>
    <submittedName>
        <fullName evidence="3">Endonuclease</fullName>
    </submittedName>
</protein>
<dbReference type="InterPro" id="IPR050410">
    <property type="entry name" value="CCR4/nocturin_mRNA_transcr"/>
</dbReference>
<feature type="signal peptide" evidence="1">
    <location>
        <begin position="1"/>
        <end position="20"/>
    </location>
</feature>
<dbReference type="GeneID" id="78342488"/>
<gene>
    <name evidence="3" type="ORF">A5CBH24_17710</name>
</gene>
<feature type="domain" description="Endonuclease/exonuclease/phosphatase" evidence="2">
    <location>
        <begin position="26"/>
        <end position="282"/>
    </location>
</feature>
<feature type="chain" id="PRO_5021200539" evidence="1">
    <location>
        <begin position="21"/>
        <end position="293"/>
    </location>
</feature>
<dbReference type="KEGG" id="acou:A5CBH24_17710"/>
<dbReference type="EMBL" id="AP019735">
    <property type="protein sequence ID" value="BBL04458.1"/>
    <property type="molecule type" value="Genomic_DNA"/>
</dbReference>
<dbReference type="Proteomes" id="UP000318946">
    <property type="component" value="Chromosome"/>
</dbReference>
<sequence>MKKVLFCIAALCAATTGGFAQSFSAATYNVRQLNAGDDARGDGWERRLPVIASLIRYHDFDIFGAQEVFHSQLLDLLAALPGYGYTGVGRDDGAEAGEYAAVFYKKDRFQLLDSGHFWLSEEPSRPSKGWDAKYVRICCWGRFLDRESGERFWFFTLHTDHKGRRAQVESCRLVVDRIRTMCRGERAVLTGDFNVGQTSESYAVLRDSKLLFDACDLAELRYAETGTENGFDPDRKTFRCIDYLFVTEGFRVLRYGILTDTYRTKEPAGSAKPYRARTPSDHFPVQVELTFAE</sequence>
<dbReference type="CDD" id="cd09083">
    <property type="entry name" value="EEP-1"/>
    <property type="match status" value="1"/>
</dbReference>
<evidence type="ECO:0000313" key="3">
    <source>
        <dbReference type="EMBL" id="BBL04458.1"/>
    </source>
</evidence>
<dbReference type="Pfam" id="PF03372">
    <property type="entry name" value="Exo_endo_phos"/>
    <property type="match status" value="1"/>
</dbReference>
<dbReference type="GO" id="GO:0000175">
    <property type="term" value="F:3'-5'-RNA exonuclease activity"/>
    <property type="evidence" value="ECO:0007669"/>
    <property type="project" value="TreeGrafter"/>
</dbReference>
<evidence type="ECO:0000313" key="4">
    <source>
        <dbReference type="Proteomes" id="UP000318946"/>
    </source>
</evidence>
<proteinExistence type="predicted"/>
<name>A0A4Y1WWG5_9BACT</name>
<keyword evidence="4" id="KW-1185">Reference proteome</keyword>